<keyword evidence="2" id="KW-1185">Reference proteome</keyword>
<gene>
    <name evidence="1" type="ORF">EVAR_76238_1</name>
</gene>
<protein>
    <submittedName>
        <fullName evidence="1">Uncharacterized protein</fullName>
    </submittedName>
</protein>
<dbReference type="Proteomes" id="UP000299102">
    <property type="component" value="Unassembled WGS sequence"/>
</dbReference>
<accession>A0A4C1UNU5</accession>
<evidence type="ECO:0000313" key="1">
    <source>
        <dbReference type="EMBL" id="GBP28143.1"/>
    </source>
</evidence>
<name>A0A4C1UNU5_EUMVA</name>
<evidence type="ECO:0000313" key="2">
    <source>
        <dbReference type="Proteomes" id="UP000299102"/>
    </source>
</evidence>
<dbReference type="AlphaFoldDB" id="A0A4C1UNU5"/>
<dbReference type="EMBL" id="BGZK01000203">
    <property type="protein sequence ID" value="GBP28143.1"/>
    <property type="molecule type" value="Genomic_DNA"/>
</dbReference>
<sequence length="76" mass="8510">MDKRDHVVACRIGLPPRRPLLTARRTVSSRSDDSLTVRTYAKTAVDCLTLILSGWRRVASGLFSIQNISNSNPIRE</sequence>
<comment type="caution">
    <text evidence="1">The sequence shown here is derived from an EMBL/GenBank/DDBJ whole genome shotgun (WGS) entry which is preliminary data.</text>
</comment>
<proteinExistence type="predicted"/>
<reference evidence="1 2" key="1">
    <citation type="journal article" date="2019" name="Commun. Biol.">
        <title>The bagworm genome reveals a unique fibroin gene that provides high tensile strength.</title>
        <authorList>
            <person name="Kono N."/>
            <person name="Nakamura H."/>
            <person name="Ohtoshi R."/>
            <person name="Tomita M."/>
            <person name="Numata K."/>
            <person name="Arakawa K."/>
        </authorList>
    </citation>
    <scope>NUCLEOTIDE SEQUENCE [LARGE SCALE GENOMIC DNA]</scope>
</reference>
<organism evidence="1 2">
    <name type="scientific">Eumeta variegata</name>
    <name type="common">Bagworm moth</name>
    <name type="synonym">Eumeta japonica</name>
    <dbReference type="NCBI Taxonomy" id="151549"/>
    <lineage>
        <taxon>Eukaryota</taxon>
        <taxon>Metazoa</taxon>
        <taxon>Ecdysozoa</taxon>
        <taxon>Arthropoda</taxon>
        <taxon>Hexapoda</taxon>
        <taxon>Insecta</taxon>
        <taxon>Pterygota</taxon>
        <taxon>Neoptera</taxon>
        <taxon>Endopterygota</taxon>
        <taxon>Lepidoptera</taxon>
        <taxon>Glossata</taxon>
        <taxon>Ditrysia</taxon>
        <taxon>Tineoidea</taxon>
        <taxon>Psychidae</taxon>
        <taxon>Oiketicinae</taxon>
        <taxon>Eumeta</taxon>
    </lineage>
</organism>